<evidence type="ECO:0000256" key="7">
    <source>
        <dbReference type="ARBA" id="ARBA00023136"/>
    </source>
</evidence>
<evidence type="ECO:0000256" key="6">
    <source>
        <dbReference type="ARBA" id="ARBA00022989"/>
    </source>
</evidence>
<dbReference type="GO" id="GO:0005886">
    <property type="term" value="C:plasma membrane"/>
    <property type="evidence" value="ECO:0007669"/>
    <property type="project" value="UniProtKB-SubCell"/>
</dbReference>
<feature type="transmembrane region" description="Helical" evidence="8">
    <location>
        <begin position="48"/>
        <end position="67"/>
    </location>
</feature>
<dbReference type="CDD" id="cd06579">
    <property type="entry name" value="TM_PBP1_transp_AraH_like"/>
    <property type="match status" value="1"/>
</dbReference>
<dbReference type="PANTHER" id="PTHR32196:SF21">
    <property type="entry name" value="ABC TRANSPORTER PERMEASE PROTEIN YPHD-RELATED"/>
    <property type="match status" value="1"/>
</dbReference>
<dbReference type="Pfam" id="PF02653">
    <property type="entry name" value="BPD_transp_2"/>
    <property type="match status" value="1"/>
</dbReference>
<evidence type="ECO:0000256" key="4">
    <source>
        <dbReference type="ARBA" id="ARBA00022519"/>
    </source>
</evidence>
<proteinExistence type="predicted"/>
<feature type="transmembrane region" description="Helical" evidence="8">
    <location>
        <begin position="271"/>
        <end position="288"/>
    </location>
</feature>
<protein>
    <submittedName>
        <fullName evidence="9">ABC transporter permease</fullName>
    </submittedName>
</protein>
<dbReference type="AlphaFoldDB" id="A0A7G9G6S8"/>
<gene>
    <name evidence="9" type="ORF">H9Q78_05095</name>
</gene>
<reference evidence="9 10" key="1">
    <citation type="submission" date="2020-08" db="EMBL/GenBank/DDBJ databases">
        <authorList>
            <person name="Liu C."/>
            <person name="Sun Q."/>
        </authorList>
    </citation>
    <scope>NUCLEOTIDE SEQUENCE [LARGE SCALE GENOMIC DNA]</scope>
    <source>
        <strain evidence="9 10">NSJ-38</strain>
    </source>
</reference>
<dbReference type="KEGG" id="qdo:H9Q78_05095"/>
<evidence type="ECO:0000256" key="2">
    <source>
        <dbReference type="ARBA" id="ARBA00022448"/>
    </source>
</evidence>
<keyword evidence="4" id="KW-0997">Cell inner membrane</keyword>
<dbReference type="GO" id="GO:0022857">
    <property type="term" value="F:transmembrane transporter activity"/>
    <property type="evidence" value="ECO:0007669"/>
    <property type="project" value="InterPro"/>
</dbReference>
<evidence type="ECO:0000256" key="8">
    <source>
        <dbReference type="SAM" id="Phobius"/>
    </source>
</evidence>
<keyword evidence="5 8" id="KW-0812">Transmembrane</keyword>
<feature type="transmembrane region" description="Helical" evidence="8">
    <location>
        <begin position="171"/>
        <end position="196"/>
    </location>
</feature>
<dbReference type="InterPro" id="IPR001851">
    <property type="entry name" value="ABC_transp_permease"/>
</dbReference>
<feature type="transmembrane region" description="Helical" evidence="8">
    <location>
        <begin position="131"/>
        <end position="151"/>
    </location>
</feature>
<feature type="transmembrane region" description="Helical" evidence="8">
    <location>
        <begin position="300"/>
        <end position="317"/>
    </location>
</feature>
<accession>A0A7G9G6S8</accession>
<evidence type="ECO:0000313" key="10">
    <source>
        <dbReference type="Proteomes" id="UP000515823"/>
    </source>
</evidence>
<keyword evidence="6 8" id="KW-1133">Transmembrane helix</keyword>
<feature type="transmembrane region" description="Helical" evidence="8">
    <location>
        <begin position="217"/>
        <end position="237"/>
    </location>
</feature>
<keyword evidence="2" id="KW-0813">Transport</keyword>
<keyword evidence="10" id="KW-1185">Reference proteome</keyword>
<dbReference type="Proteomes" id="UP000515823">
    <property type="component" value="Chromosome"/>
</dbReference>
<feature type="transmembrane region" description="Helical" evidence="8">
    <location>
        <begin position="20"/>
        <end position="36"/>
    </location>
</feature>
<dbReference type="EMBL" id="CP060634">
    <property type="protein sequence ID" value="QNM06510.1"/>
    <property type="molecule type" value="Genomic_DNA"/>
</dbReference>
<evidence type="ECO:0000256" key="5">
    <source>
        <dbReference type="ARBA" id="ARBA00022692"/>
    </source>
</evidence>
<evidence type="ECO:0000256" key="3">
    <source>
        <dbReference type="ARBA" id="ARBA00022475"/>
    </source>
</evidence>
<name>A0A7G9G6S8_9FIRM</name>
<organism evidence="9 10">
    <name type="scientific">Qiania dongpingensis</name>
    <dbReference type="NCBI Taxonomy" id="2763669"/>
    <lineage>
        <taxon>Bacteria</taxon>
        <taxon>Bacillati</taxon>
        <taxon>Bacillota</taxon>
        <taxon>Clostridia</taxon>
        <taxon>Lachnospirales</taxon>
        <taxon>Lachnospiraceae</taxon>
        <taxon>Qiania</taxon>
    </lineage>
</organism>
<comment type="subcellular location">
    <subcellularLocation>
        <location evidence="1">Cell membrane</location>
        <topology evidence="1">Multi-pass membrane protein</topology>
    </subcellularLocation>
</comment>
<evidence type="ECO:0000313" key="9">
    <source>
        <dbReference type="EMBL" id="QNM06510.1"/>
    </source>
</evidence>
<keyword evidence="3" id="KW-1003">Cell membrane</keyword>
<dbReference type="PANTHER" id="PTHR32196">
    <property type="entry name" value="ABC TRANSPORTER PERMEASE PROTEIN YPHD-RELATED-RELATED"/>
    <property type="match status" value="1"/>
</dbReference>
<dbReference type="RefSeq" id="WP_249304003.1">
    <property type="nucleotide sequence ID" value="NZ_CP060634.1"/>
</dbReference>
<sequence>MKSKGKFLSGVSNVFAKYNLPLILVIVFCIFSLLLPKSFPTWFNIKSMLNNQSVIIMLTLAVLVTIATNNYNLSVGYQVGLMHILVVGLQVNQGLSWPLACLAVMAIGCFIGLINGLLVSRVGVSDFITTLGMGEVIYGISFLYTGGRQVVGDLPKAFMNIASNLGNVPTLILIVLVVAIVIFIVMEYLPFGRFLYFIGANKKAADLSGIDPKRYITYAYVISGFITSLAGIMLGAMMRVGQTSVGPDYLMSANAGALLGAVCFKVGKVNVWGSVCATLLLATVISGLQQMGAAYWVEPLFNGATLVLAVAVSLTAAKNRISKSKRLKDRSIRESRQGG</sequence>
<feature type="transmembrane region" description="Helical" evidence="8">
    <location>
        <begin position="95"/>
        <end position="119"/>
    </location>
</feature>
<keyword evidence="7 8" id="KW-0472">Membrane</keyword>
<evidence type="ECO:0000256" key="1">
    <source>
        <dbReference type="ARBA" id="ARBA00004651"/>
    </source>
</evidence>